<dbReference type="SUPFAM" id="SSF141000">
    <property type="entry name" value="Glu-tRNAGln amidotransferase C subunit"/>
    <property type="match status" value="1"/>
</dbReference>
<reference evidence="6" key="2">
    <citation type="journal article" date="2021" name="PeerJ">
        <title>Extensive microbial diversity within the chicken gut microbiome revealed by metagenomics and culture.</title>
        <authorList>
            <person name="Gilroy R."/>
            <person name="Ravi A."/>
            <person name="Getino M."/>
            <person name="Pursley I."/>
            <person name="Horton D.L."/>
            <person name="Alikhan N.F."/>
            <person name="Baker D."/>
            <person name="Gharbi K."/>
            <person name="Hall N."/>
            <person name="Watson M."/>
            <person name="Adriaenssens E.M."/>
            <person name="Foster-Nyarko E."/>
            <person name="Jarju S."/>
            <person name="Secka A."/>
            <person name="Antonio M."/>
            <person name="Oren A."/>
            <person name="Chaudhuri R.R."/>
            <person name="La Ragione R."/>
            <person name="Hildebrand F."/>
            <person name="Pallen M.J."/>
        </authorList>
    </citation>
    <scope>NUCLEOTIDE SEQUENCE</scope>
    <source>
        <strain evidence="6">CHK195-12923</strain>
    </source>
</reference>
<reference evidence="6" key="1">
    <citation type="submission" date="2020-10" db="EMBL/GenBank/DDBJ databases">
        <authorList>
            <person name="Gilroy R."/>
        </authorList>
    </citation>
    <scope>NUCLEOTIDE SEQUENCE</scope>
    <source>
        <strain evidence="6">CHK195-12923</strain>
    </source>
</reference>
<dbReference type="InterPro" id="IPR036113">
    <property type="entry name" value="Asp/Glu-ADT_sf_sub_c"/>
</dbReference>
<comment type="catalytic activity">
    <reaction evidence="5">
        <text>L-glutamyl-tRNA(Gln) + L-glutamine + ATP + H2O = L-glutaminyl-tRNA(Gln) + L-glutamate + ADP + phosphate + H(+)</text>
        <dbReference type="Rhea" id="RHEA:17521"/>
        <dbReference type="Rhea" id="RHEA-COMP:9681"/>
        <dbReference type="Rhea" id="RHEA-COMP:9684"/>
        <dbReference type="ChEBI" id="CHEBI:15377"/>
        <dbReference type="ChEBI" id="CHEBI:15378"/>
        <dbReference type="ChEBI" id="CHEBI:29985"/>
        <dbReference type="ChEBI" id="CHEBI:30616"/>
        <dbReference type="ChEBI" id="CHEBI:43474"/>
        <dbReference type="ChEBI" id="CHEBI:58359"/>
        <dbReference type="ChEBI" id="CHEBI:78520"/>
        <dbReference type="ChEBI" id="CHEBI:78521"/>
        <dbReference type="ChEBI" id="CHEBI:456216"/>
    </reaction>
</comment>
<evidence type="ECO:0000256" key="3">
    <source>
        <dbReference type="ARBA" id="ARBA00024799"/>
    </source>
</evidence>
<comment type="similarity">
    <text evidence="1">Belongs to the GatC family.</text>
</comment>
<proteinExistence type="inferred from homology"/>
<comment type="subunit">
    <text evidence="2">Heterotrimer of A, B and C subunits.</text>
</comment>
<evidence type="ECO:0000256" key="5">
    <source>
        <dbReference type="ARBA" id="ARBA00047913"/>
    </source>
</evidence>
<organism evidence="6 7">
    <name type="scientific">Candidatus Coproplasma excrementigallinarum</name>
    <dbReference type="NCBI Taxonomy" id="2840747"/>
    <lineage>
        <taxon>Bacteria</taxon>
        <taxon>Bacillati</taxon>
        <taxon>Bacillota</taxon>
        <taxon>Clostridia</taxon>
        <taxon>Eubacteriales</taxon>
        <taxon>Candidatus Coproplasma</taxon>
    </lineage>
</organism>
<name>A0A9D1MKE0_9FIRM</name>
<protein>
    <submittedName>
        <fullName evidence="6">Aspartyl/glutamyl-tRNA amidotransferase subunit C</fullName>
    </submittedName>
</protein>
<dbReference type="GO" id="GO:0006450">
    <property type="term" value="P:regulation of translational fidelity"/>
    <property type="evidence" value="ECO:0007669"/>
    <property type="project" value="InterPro"/>
</dbReference>
<dbReference type="AlphaFoldDB" id="A0A9D1MKE0"/>
<dbReference type="Proteomes" id="UP000824110">
    <property type="component" value="Unassembled WGS sequence"/>
</dbReference>
<dbReference type="Gene3D" id="1.10.20.60">
    <property type="entry name" value="Glu-tRNAGln amidotransferase C subunit, N-terminal domain"/>
    <property type="match status" value="1"/>
</dbReference>
<comment type="catalytic activity">
    <reaction evidence="4">
        <text>L-aspartyl-tRNA(Asn) + L-glutamine + ATP + H2O = L-asparaginyl-tRNA(Asn) + L-glutamate + ADP + phosphate + 2 H(+)</text>
        <dbReference type="Rhea" id="RHEA:14513"/>
        <dbReference type="Rhea" id="RHEA-COMP:9674"/>
        <dbReference type="Rhea" id="RHEA-COMP:9677"/>
        <dbReference type="ChEBI" id="CHEBI:15377"/>
        <dbReference type="ChEBI" id="CHEBI:15378"/>
        <dbReference type="ChEBI" id="CHEBI:29985"/>
        <dbReference type="ChEBI" id="CHEBI:30616"/>
        <dbReference type="ChEBI" id="CHEBI:43474"/>
        <dbReference type="ChEBI" id="CHEBI:58359"/>
        <dbReference type="ChEBI" id="CHEBI:78515"/>
        <dbReference type="ChEBI" id="CHEBI:78516"/>
        <dbReference type="ChEBI" id="CHEBI:456216"/>
    </reaction>
</comment>
<comment type="function">
    <text evidence="3">Allows the formation of correctly charged Asn-tRNA(Asn) or Gln-tRNA(Gln) through the transamidation of misacylated Asp-tRNA(Asn) or Glu-tRNA(Gln) in organisms which lack either or both of asparaginyl-tRNA or glutaminyl-tRNA synthetases. The reaction takes place in the presence of glutamine and ATP through an activated phospho-Asp-tRNA(Asn) or phospho-Glu-tRNA(Gln).</text>
</comment>
<dbReference type="Pfam" id="PF02686">
    <property type="entry name" value="GatC"/>
    <property type="match status" value="1"/>
</dbReference>
<evidence type="ECO:0000256" key="2">
    <source>
        <dbReference type="ARBA" id="ARBA00011123"/>
    </source>
</evidence>
<gene>
    <name evidence="6" type="ORF">IAB69_03190</name>
</gene>
<evidence type="ECO:0000256" key="4">
    <source>
        <dbReference type="ARBA" id="ARBA00047380"/>
    </source>
</evidence>
<sequence length="97" mass="10643">MAISEKELKNLAKLAKLEFSDEELKKFACGFDEMIAFCDGINAEAGTACPREGFSGAESVGYENLREDEVVEGLSQAEVLSNVQGERGYFTVKRVVK</sequence>
<accession>A0A9D1MKE0</accession>
<evidence type="ECO:0000256" key="1">
    <source>
        <dbReference type="ARBA" id="ARBA00010757"/>
    </source>
</evidence>
<dbReference type="EMBL" id="DVNE01000029">
    <property type="protein sequence ID" value="HIU61634.1"/>
    <property type="molecule type" value="Genomic_DNA"/>
</dbReference>
<dbReference type="InterPro" id="IPR003837">
    <property type="entry name" value="GatC"/>
</dbReference>
<evidence type="ECO:0000313" key="7">
    <source>
        <dbReference type="Proteomes" id="UP000824110"/>
    </source>
</evidence>
<evidence type="ECO:0000313" key="6">
    <source>
        <dbReference type="EMBL" id="HIU61634.1"/>
    </source>
</evidence>
<comment type="caution">
    <text evidence="6">The sequence shown here is derived from an EMBL/GenBank/DDBJ whole genome shotgun (WGS) entry which is preliminary data.</text>
</comment>